<dbReference type="STRING" id="1888891.DSOL_0612"/>
<dbReference type="EMBL" id="MLBF01000003">
    <property type="protein sequence ID" value="OLN33366.1"/>
    <property type="molecule type" value="Genomic_DNA"/>
</dbReference>
<dbReference type="AlphaFoldDB" id="A0A1Q8R1C3"/>
<gene>
    <name evidence="1" type="ORF">DSOL_0612</name>
</gene>
<reference evidence="1 2" key="1">
    <citation type="submission" date="2016-09" db="EMBL/GenBank/DDBJ databases">
        <title>Complete genome of Desulfosporosinus sp. OL.</title>
        <authorList>
            <person name="Mardanov A."/>
            <person name="Beletsky A."/>
            <person name="Panova A."/>
            <person name="Karnachuk O."/>
            <person name="Ravin N."/>
        </authorList>
    </citation>
    <scope>NUCLEOTIDE SEQUENCE [LARGE SCALE GENOMIC DNA]</scope>
    <source>
        <strain evidence="1 2">OL</strain>
    </source>
</reference>
<dbReference type="Proteomes" id="UP000186102">
    <property type="component" value="Unassembled WGS sequence"/>
</dbReference>
<name>A0A1Q8R1C3_9FIRM</name>
<protein>
    <submittedName>
        <fullName evidence="1">Uncharacterized protein</fullName>
    </submittedName>
</protein>
<accession>A0A1Q8R1C3</accession>
<comment type="caution">
    <text evidence="1">The sequence shown here is derived from an EMBL/GenBank/DDBJ whole genome shotgun (WGS) entry which is preliminary data.</text>
</comment>
<keyword evidence="2" id="KW-1185">Reference proteome</keyword>
<sequence>MRQAAGDGQGWPSVPVAMDGEKGPTAEVFGCTYATRNLYFRTW</sequence>
<organism evidence="1 2">
    <name type="scientific">Desulfosporosinus metallidurans</name>
    <dbReference type="NCBI Taxonomy" id="1888891"/>
    <lineage>
        <taxon>Bacteria</taxon>
        <taxon>Bacillati</taxon>
        <taxon>Bacillota</taxon>
        <taxon>Clostridia</taxon>
        <taxon>Eubacteriales</taxon>
        <taxon>Desulfitobacteriaceae</taxon>
        <taxon>Desulfosporosinus</taxon>
    </lineage>
</organism>
<evidence type="ECO:0000313" key="1">
    <source>
        <dbReference type="EMBL" id="OLN33366.1"/>
    </source>
</evidence>
<evidence type="ECO:0000313" key="2">
    <source>
        <dbReference type="Proteomes" id="UP000186102"/>
    </source>
</evidence>
<proteinExistence type="predicted"/>